<dbReference type="EMBL" id="JAVFKY010000001">
    <property type="protein sequence ID" value="KAK5584233.1"/>
    <property type="molecule type" value="Genomic_DNA"/>
</dbReference>
<reference evidence="2 3" key="1">
    <citation type="submission" date="2023-11" db="EMBL/GenBank/DDBJ databases">
        <title>Dfirmibasis_genome.</title>
        <authorList>
            <person name="Edelbroek B."/>
            <person name="Kjellin J."/>
            <person name="Jerlstrom-Hultqvist J."/>
            <person name="Soderbom F."/>
        </authorList>
    </citation>
    <scope>NUCLEOTIDE SEQUENCE [LARGE SCALE GENOMIC DNA]</scope>
    <source>
        <strain evidence="2 3">TNS-C-14</strain>
    </source>
</reference>
<dbReference type="Proteomes" id="UP001344447">
    <property type="component" value="Unassembled WGS sequence"/>
</dbReference>
<dbReference type="Gene3D" id="3.20.20.80">
    <property type="entry name" value="Glycosidases"/>
    <property type="match status" value="1"/>
</dbReference>
<sequence>MKSLILFMVSFSLVFGSPVIDSPTKQIIWSDFFGINFQNEFFNVTVAQSQISLIKGLGIEWVRAGFHWAYLESTEGNLRFDLYDPVMNLIGSNGLKSIVTLVGTPDWCSSYNSSTAGNVPMSDTYPPSNNTRFAETMIILSNRYPFVNFWEVWNEQNLVPGFFSPVYSYQLYNDIFQATKTLFSKAGKLSQLAVGGLGYYGYAGTGENMVADLISTKTFEGVLASYHPYTDLPEGGNGQLPSNPYAHVATARYVNSQLSIQGKASQVWCTEYGWSNTGQVTTTIQAEYTIKRLLIDTLVNFDKTFLFTTSDLDGKASSIRDQGYGLVDLMLNKKPVFYSLRNLFSITGSKVDAVSSNEFNSYITSSDLGDDLVGIFFKKTSTNTTLFAFWSPSQSVKSLNLNLFNVSGNLYQVSANNTKFLSAKITSNVISLNVTENVQIFEWPIKDTSSTTPQTSSDVSLSFKLSLNYSLVITLLCSVFFFFF</sequence>
<gene>
    <name evidence="2" type="ORF">RB653_005841</name>
</gene>
<dbReference type="GO" id="GO:0004553">
    <property type="term" value="F:hydrolase activity, hydrolyzing O-glycosyl compounds"/>
    <property type="evidence" value="ECO:0007669"/>
    <property type="project" value="TreeGrafter"/>
</dbReference>
<evidence type="ECO:0008006" key="4">
    <source>
        <dbReference type="Google" id="ProtNLM"/>
    </source>
</evidence>
<feature type="signal peptide" evidence="1">
    <location>
        <begin position="1"/>
        <end position="16"/>
    </location>
</feature>
<dbReference type="InterPro" id="IPR051923">
    <property type="entry name" value="Glycosyl_Hydrolase_39"/>
</dbReference>
<dbReference type="SUPFAM" id="SSF51445">
    <property type="entry name" value="(Trans)glycosidases"/>
    <property type="match status" value="1"/>
</dbReference>
<evidence type="ECO:0000313" key="2">
    <source>
        <dbReference type="EMBL" id="KAK5584233.1"/>
    </source>
</evidence>
<dbReference type="PANTHER" id="PTHR12631">
    <property type="entry name" value="ALPHA-L-IDURONIDASE"/>
    <property type="match status" value="1"/>
</dbReference>
<comment type="caution">
    <text evidence="2">The sequence shown here is derived from an EMBL/GenBank/DDBJ whole genome shotgun (WGS) entry which is preliminary data.</text>
</comment>
<protein>
    <recommendedName>
        <fullName evidence="4">Glycoside hydrolase family 5 domain-containing protein</fullName>
    </recommendedName>
</protein>
<dbReference type="PANTHER" id="PTHR12631:SF10">
    <property type="entry name" value="BETA-XYLOSIDASE-LIKE PROTEIN-RELATED"/>
    <property type="match status" value="1"/>
</dbReference>
<keyword evidence="1" id="KW-0732">Signal</keyword>
<evidence type="ECO:0000313" key="3">
    <source>
        <dbReference type="Proteomes" id="UP001344447"/>
    </source>
</evidence>
<keyword evidence="3" id="KW-1185">Reference proteome</keyword>
<name>A0AAN7UC67_9MYCE</name>
<feature type="chain" id="PRO_5042902605" description="Glycoside hydrolase family 5 domain-containing protein" evidence="1">
    <location>
        <begin position="17"/>
        <end position="484"/>
    </location>
</feature>
<organism evidence="2 3">
    <name type="scientific">Dictyostelium firmibasis</name>
    <dbReference type="NCBI Taxonomy" id="79012"/>
    <lineage>
        <taxon>Eukaryota</taxon>
        <taxon>Amoebozoa</taxon>
        <taxon>Evosea</taxon>
        <taxon>Eumycetozoa</taxon>
        <taxon>Dictyostelia</taxon>
        <taxon>Dictyosteliales</taxon>
        <taxon>Dictyosteliaceae</taxon>
        <taxon>Dictyostelium</taxon>
    </lineage>
</organism>
<dbReference type="InterPro" id="IPR017853">
    <property type="entry name" value="GH"/>
</dbReference>
<proteinExistence type="predicted"/>
<accession>A0AAN7UC67</accession>
<evidence type="ECO:0000256" key="1">
    <source>
        <dbReference type="SAM" id="SignalP"/>
    </source>
</evidence>
<dbReference type="AlphaFoldDB" id="A0AAN7UC67"/>